<name>A0A645E5H7_9ZZZZ</name>
<proteinExistence type="predicted"/>
<evidence type="ECO:0008006" key="3">
    <source>
        <dbReference type="Google" id="ProtNLM"/>
    </source>
</evidence>
<accession>A0A645E5H7</accession>
<evidence type="ECO:0000313" key="2">
    <source>
        <dbReference type="EMBL" id="MPM96755.1"/>
    </source>
</evidence>
<dbReference type="Gene3D" id="3.30.1450.10">
    <property type="match status" value="1"/>
</dbReference>
<gene>
    <name evidence="2" type="ORF">SDC9_143920</name>
</gene>
<sequence>MKKSFVFLFMIIIMLSACSSNEKKIAEEYESNMKNNELFIFPGGGYATYTYIDRNLYLNDFTKIKVGMTYKEIINIIGEPNGVFGSGVQWPFYETFDKSYIILYIGLESYSKLISIRIVDASGRIFDLQQEAE</sequence>
<comment type="caution">
    <text evidence="2">The sequence shown here is derived from an EMBL/GenBank/DDBJ whole genome shotgun (WGS) entry which is preliminary data.</text>
</comment>
<protein>
    <recommendedName>
        <fullName evidence="3">Lipoprotein SmpA/OmlA domain-containing protein</fullName>
    </recommendedName>
</protein>
<evidence type="ECO:0000256" key="1">
    <source>
        <dbReference type="ARBA" id="ARBA00022729"/>
    </source>
</evidence>
<dbReference type="InterPro" id="IPR037873">
    <property type="entry name" value="BamE-like"/>
</dbReference>
<dbReference type="EMBL" id="VSSQ01043102">
    <property type="protein sequence ID" value="MPM96755.1"/>
    <property type="molecule type" value="Genomic_DNA"/>
</dbReference>
<organism evidence="2">
    <name type="scientific">bioreactor metagenome</name>
    <dbReference type="NCBI Taxonomy" id="1076179"/>
    <lineage>
        <taxon>unclassified sequences</taxon>
        <taxon>metagenomes</taxon>
        <taxon>ecological metagenomes</taxon>
    </lineage>
</organism>
<reference evidence="2" key="1">
    <citation type="submission" date="2019-08" db="EMBL/GenBank/DDBJ databases">
        <authorList>
            <person name="Kucharzyk K."/>
            <person name="Murdoch R.W."/>
            <person name="Higgins S."/>
            <person name="Loffler F."/>
        </authorList>
    </citation>
    <scope>NUCLEOTIDE SEQUENCE</scope>
</reference>
<keyword evidence="1" id="KW-0732">Signal</keyword>
<dbReference type="AlphaFoldDB" id="A0A645E5H7"/>
<dbReference type="PROSITE" id="PS51257">
    <property type="entry name" value="PROKAR_LIPOPROTEIN"/>
    <property type="match status" value="1"/>
</dbReference>